<organism evidence="2 3">
    <name type="scientific">Oleispira antarctica</name>
    <dbReference type="NCBI Taxonomy" id="188908"/>
    <lineage>
        <taxon>Bacteria</taxon>
        <taxon>Pseudomonadati</taxon>
        <taxon>Pseudomonadota</taxon>
        <taxon>Gammaproteobacteria</taxon>
        <taxon>Oceanospirillales</taxon>
        <taxon>Oceanospirillaceae</taxon>
        <taxon>Oleispira</taxon>
    </lineage>
</organism>
<protein>
    <recommendedName>
        <fullName evidence="4">YeeE/YedE family protein</fullName>
    </recommendedName>
</protein>
<comment type="caution">
    <text evidence="2">The sequence shown here is derived from an EMBL/GenBank/DDBJ whole genome shotgun (WGS) entry which is preliminary data.</text>
</comment>
<gene>
    <name evidence="2" type="ORF">A9R00_03075</name>
</gene>
<keyword evidence="1" id="KW-1133">Transmembrane helix</keyword>
<evidence type="ECO:0000256" key="1">
    <source>
        <dbReference type="SAM" id="Phobius"/>
    </source>
</evidence>
<accession>A0A1Y5HYZ1</accession>
<evidence type="ECO:0000313" key="3">
    <source>
        <dbReference type="Proteomes" id="UP000227088"/>
    </source>
</evidence>
<evidence type="ECO:0000313" key="2">
    <source>
        <dbReference type="EMBL" id="OUS41023.1"/>
    </source>
</evidence>
<feature type="transmembrane region" description="Helical" evidence="1">
    <location>
        <begin position="85"/>
        <end position="101"/>
    </location>
</feature>
<proteinExistence type="predicted"/>
<name>A0A1Y5HYZ1_OLEAN</name>
<dbReference type="Pfam" id="PF20398">
    <property type="entry name" value="DUF6691"/>
    <property type="match status" value="1"/>
</dbReference>
<evidence type="ECO:0008006" key="4">
    <source>
        <dbReference type="Google" id="ProtNLM"/>
    </source>
</evidence>
<sequence length="143" mass="15325">MNKKVMSFMVPLVAGVIFGLGLLVSGMNNPAKVRGFLDVFGDWQPALMAVMAAAIIIFAIAYALSNKMKQPWFHNIFHKPSLTILDARLLIGAALFGMGWGMVGLCPGPALLNVMTGQEDILLFVVALLVGNRIAHYAVGPAK</sequence>
<feature type="transmembrane region" description="Helical" evidence="1">
    <location>
        <begin position="121"/>
        <end position="139"/>
    </location>
</feature>
<keyword evidence="1" id="KW-0812">Transmembrane</keyword>
<dbReference type="AlphaFoldDB" id="A0A1Y5HYZ1"/>
<dbReference type="Proteomes" id="UP000227088">
    <property type="component" value="Unassembled WGS sequence"/>
</dbReference>
<dbReference type="InterPro" id="IPR046513">
    <property type="entry name" value="DUF6691"/>
</dbReference>
<reference evidence="3" key="1">
    <citation type="journal article" date="2017" name="Proc. Natl. Acad. Sci. U.S.A.">
        <title>Simulation of Deepwater Horizon oil plume reveals substrate specialization within a complex community of hydrocarbon degraders.</title>
        <authorList>
            <person name="Hu P."/>
            <person name="Dubinsky E.A."/>
            <person name="Probst A.J."/>
            <person name="Wang J."/>
            <person name="Sieber C.M.K."/>
            <person name="Tom L.M."/>
            <person name="Gardinali P."/>
            <person name="Banfield J.F."/>
            <person name="Atlas R.M."/>
            <person name="Andersen G.L."/>
        </authorList>
    </citation>
    <scope>NUCLEOTIDE SEQUENCE [LARGE SCALE GENOMIC DNA]</scope>
</reference>
<keyword evidence="1" id="KW-0472">Membrane</keyword>
<feature type="transmembrane region" description="Helical" evidence="1">
    <location>
        <begin position="45"/>
        <end position="64"/>
    </location>
</feature>
<dbReference type="EMBL" id="MABE01000175">
    <property type="protein sequence ID" value="OUS41023.1"/>
    <property type="molecule type" value="Genomic_DNA"/>
</dbReference>